<dbReference type="Proteomes" id="UP001211006">
    <property type="component" value="Unassembled WGS sequence"/>
</dbReference>
<sequence length="196" mass="21468">MSADTPEEEEQLARFAACGGEYADAPLLIFDVRSNPGGYSNWMAEWFDGWTGQPAQPRRSSGKRISQIGCYFLDYPDEAMGTWAVSSQPGRWVEREGITFLLTDNWTASAGEDVLTDLHTVENTLVVGVNTGGCSLVSDNFTCCLPNSGLPVFFGTGLGFHETMENRDGVGYAPDLWVNPPDAMEAVARLCRYYGL</sequence>
<evidence type="ECO:0000313" key="3">
    <source>
        <dbReference type="Proteomes" id="UP001211006"/>
    </source>
</evidence>
<comment type="caution">
    <text evidence="2">The sequence shown here is derived from an EMBL/GenBank/DDBJ whole genome shotgun (WGS) entry which is preliminary data.</text>
</comment>
<dbReference type="Pfam" id="PF03572">
    <property type="entry name" value="Peptidase_S41"/>
    <property type="match status" value="1"/>
</dbReference>
<reference evidence="2" key="1">
    <citation type="submission" date="2023-01" db="EMBL/GenBank/DDBJ databases">
        <title>Human gut microbiome strain richness.</title>
        <authorList>
            <person name="Chen-Liaw A."/>
        </authorList>
    </citation>
    <scope>NUCLEOTIDE SEQUENCE</scope>
    <source>
        <strain evidence="2">2225st1_A6_2225SCRN_200828</strain>
    </source>
</reference>
<feature type="domain" description="Tail specific protease" evidence="1">
    <location>
        <begin position="23"/>
        <end position="151"/>
    </location>
</feature>
<organism evidence="2 3">
    <name type="scientific">Flavonifractor plautii</name>
    <name type="common">Fusobacterium plautii</name>
    <dbReference type="NCBI Taxonomy" id="292800"/>
    <lineage>
        <taxon>Bacteria</taxon>
        <taxon>Bacillati</taxon>
        <taxon>Bacillota</taxon>
        <taxon>Clostridia</taxon>
        <taxon>Eubacteriales</taxon>
        <taxon>Oscillospiraceae</taxon>
        <taxon>Flavonifractor</taxon>
    </lineage>
</organism>
<dbReference type="InterPro" id="IPR029045">
    <property type="entry name" value="ClpP/crotonase-like_dom_sf"/>
</dbReference>
<name>A0AAW6C7H2_FLAPL</name>
<dbReference type="GO" id="GO:0008236">
    <property type="term" value="F:serine-type peptidase activity"/>
    <property type="evidence" value="ECO:0007669"/>
    <property type="project" value="InterPro"/>
</dbReference>
<dbReference type="InterPro" id="IPR005151">
    <property type="entry name" value="Tail-specific_protease"/>
</dbReference>
<protein>
    <submittedName>
        <fullName evidence="2">S41 family peptidase</fullName>
    </submittedName>
</protein>
<accession>A0AAW6C7H2</accession>
<dbReference type="EMBL" id="JAQLWO010000012">
    <property type="protein sequence ID" value="MDB7906708.1"/>
    <property type="molecule type" value="Genomic_DNA"/>
</dbReference>
<dbReference type="Gene3D" id="3.90.226.10">
    <property type="entry name" value="2-enoyl-CoA Hydratase, Chain A, domain 1"/>
    <property type="match status" value="1"/>
</dbReference>
<evidence type="ECO:0000313" key="2">
    <source>
        <dbReference type="EMBL" id="MDB7906708.1"/>
    </source>
</evidence>
<proteinExistence type="predicted"/>
<dbReference type="GO" id="GO:0006508">
    <property type="term" value="P:proteolysis"/>
    <property type="evidence" value="ECO:0007669"/>
    <property type="project" value="InterPro"/>
</dbReference>
<evidence type="ECO:0000259" key="1">
    <source>
        <dbReference type="Pfam" id="PF03572"/>
    </source>
</evidence>
<dbReference type="SUPFAM" id="SSF52096">
    <property type="entry name" value="ClpP/crotonase"/>
    <property type="match status" value="1"/>
</dbReference>
<dbReference type="RefSeq" id="WP_226923787.1">
    <property type="nucleotide sequence ID" value="NZ_BAABZG010000001.1"/>
</dbReference>
<gene>
    <name evidence="2" type="ORF">PND83_12035</name>
</gene>
<dbReference type="AlphaFoldDB" id="A0AAW6C7H2"/>